<evidence type="ECO:0000313" key="2">
    <source>
        <dbReference type="Proteomes" id="UP000005546"/>
    </source>
</evidence>
<accession>F3QXG6</accession>
<keyword evidence="2" id="KW-1185">Reference proteome</keyword>
<evidence type="ECO:0000313" key="1">
    <source>
        <dbReference type="EMBL" id="EGG51338.1"/>
    </source>
</evidence>
<dbReference type="EMBL" id="AFBR01000084">
    <property type="protein sequence ID" value="EGG51338.1"/>
    <property type="molecule type" value="Genomic_DNA"/>
</dbReference>
<sequence>MQKLKVKHLFFALGHGERADFMQGFCVEYDPKVWRLCAKPSGSALLLVRFFP</sequence>
<dbReference type="AlphaFoldDB" id="F3QXG6"/>
<dbReference type="HOGENOM" id="CLU_3082891_0_0_10"/>
<comment type="caution">
    <text evidence="1">The sequence shown here is derived from an EMBL/GenBank/DDBJ whole genome shotgun (WGS) entry which is preliminary data.</text>
</comment>
<gene>
    <name evidence="1" type="ORF">HMPREF9442_02901</name>
</gene>
<organism evidence="1 2">
    <name type="scientific">Paraprevotella xylaniphila YIT 11841</name>
    <dbReference type="NCBI Taxonomy" id="762982"/>
    <lineage>
        <taxon>Bacteria</taxon>
        <taxon>Pseudomonadati</taxon>
        <taxon>Bacteroidota</taxon>
        <taxon>Bacteroidia</taxon>
        <taxon>Bacteroidales</taxon>
        <taxon>Prevotellaceae</taxon>
        <taxon>Paraprevotella</taxon>
    </lineage>
</organism>
<name>F3QXG6_9BACT</name>
<reference evidence="1 2" key="1">
    <citation type="submission" date="2011-02" db="EMBL/GenBank/DDBJ databases">
        <authorList>
            <person name="Weinstock G."/>
            <person name="Sodergren E."/>
            <person name="Clifton S."/>
            <person name="Fulton L."/>
            <person name="Fulton B."/>
            <person name="Courtney L."/>
            <person name="Fronick C."/>
            <person name="Harrison M."/>
            <person name="Strong C."/>
            <person name="Farmer C."/>
            <person name="Delahaunty K."/>
            <person name="Markovic C."/>
            <person name="Hall O."/>
            <person name="Minx P."/>
            <person name="Tomlinson C."/>
            <person name="Mitreva M."/>
            <person name="Hou S."/>
            <person name="Chen J."/>
            <person name="Wollam A."/>
            <person name="Pepin K.H."/>
            <person name="Johnson M."/>
            <person name="Bhonagiri V."/>
            <person name="Zhang X."/>
            <person name="Suruliraj S."/>
            <person name="Warren W."/>
            <person name="Chinwalla A."/>
            <person name="Mardis E.R."/>
            <person name="Wilson R.K."/>
        </authorList>
    </citation>
    <scope>NUCLEOTIDE SEQUENCE [LARGE SCALE GENOMIC DNA]</scope>
    <source>
        <strain evidence="1 2">YIT 11841</strain>
    </source>
</reference>
<protein>
    <submittedName>
        <fullName evidence="1">Uncharacterized protein</fullName>
    </submittedName>
</protein>
<proteinExistence type="predicted"/>
<dbReference type="Proteomes" id="UP000005546">
    <property type="component" value="Unassembled WGS sequence"/>
</dbReference>